<comment type="similarity">
    <text evidence="1">Belongs to the IAA-amido conjugating enzyme family.</text>
</comment>
<evidence type="ECO:0008006" key="7">
    <source>
        <dbReference type="Google" id="ProtNLM"/>
    </source>
</evidence>
<dbReference type="OrthoDB" id="10004661at2759"/>
<dbReference type="KEGG" id="cit:102611440"/>
<dbReference type="PANTHER" id="PTHR31901:SF5">
    <property type="entry name" value="JASMONOYL--L-AMINO ACID SYNTHETASE JAR1"/>
    <property type="match status" value="1"/>
</dbReference>
<feature type="domain" description="GH3 middle" evidence="3">
    <location>
        <begin position="359"/>
        <end position="436"/>
    </location>
</feature>
<evidence type="ECO:0000259" key="4">
    <source>
        <dbReference type="Pfam" id="PF23572"/>
    </source>
</evidence>
<dbReference type="InterPro" id="IPR055378">
    <property type="entry name" value="GH3_C"/>
</dbReference>
<dbReference type="Pfam" id="PF23571">
    <property type="entry name" value="GH3_M"/>
    <property type="match status" value="1"/>
</dbReference>
<accession>A0A067HEV7</accession>
<keyword evidence="2" id="KW-0436">Ligase</keyword>
<dbReference type="PANTHER" id="PTHR31901">
    <property type="entry name" value="GH3 DOMAIN-CONTAINING PROTEIN"/>
    <property type="match status" value="1"/>
</dbReference>
<dbReference type="EMBL" id="KK784873">
    <property type="protein sequence ID" value="KDO86406.1"/>
    <property type="molecule type" value="Genomic_DNA"/>
</dbReference>
<dbReference type="SMR" id="A0A067HEV7"/>
<organism evidence="5 6">
    <name type="scientific">Citrus sinensis</name>
    <name type="common">Sweet orange</name>
    <name type="synonym">Citrus aurantium var. sinensis</name>
    <dbReference type="NCBI Taxonomy" id="2711"/>
    <lineage>
        <taxon>Eukaryota</taxon>
        <taxon>Viridiplantae</taxon>
        <taxon>Streptophyta</taxon>
        <taxon>Embryophyta</taxon>
        <taxon>Tracheophyta</taxon>
        <taxon>Spermatophyta</taxon>
        <taxon>Magnoliopsida</taxon>
        <taxon>eudicotyledons</taxon>
        <taxon>Gunneridae</taxon>
        <taxon>Pentapetalae</taxon>
        <taxon>rosids</taxon>
        <taxon>malvids</taxon>
        <taxon>Sapindales</taxon>
        <taxon>Rutaceae</taxon>
        <taxon>Aurantioideae</taxon>
        <taxon>Citrus</taxon>
    </lineage>
</organism>
<dbReference type="Pfam" id="PF23572">
    <property type="entry name" value="GH3_C"/>
    <property type="match status" value="1"/>
</dbReference>
<evidence type="ECO:0000256" key="2">
    <source>
        <dbReference type="ARBA" id="ARBA00022598"/>
    </source>
</evidence>
<keyword evidence="6" id="KW-1185">Reference proteome</keyword>
<evidence type="ECO:0000313" key="5">
    <source>
        <dbReference type="EMBL" id="KDO86406.1"/>
    </source>
</evidence>
<evidence type="ECO:0000313" key="6">
    <source>
        <dbReference type="Proteomes" id="UP000027120"/>
    </source>
</evidence>
<evidence type="ECO:0000256" key="1">
    <source>
        <dbReference type="ARBA" id="ARBA00008068"/>
    </source>
</evidence>
<dbReference type="AlphaFoldDB" id="A0A067HEV7"/>
<name>A0A067HEV7_CITSI</name>
<dbReference type="PaxDb" id="2711-XP_006491237.1"/>
<dbReference type="Proteomes" id="UP000027120">
    <property type="component" value="Unassembled WGS sequence"/>
</dbReference>
<gene>
    <name evidence="5" type="ORF">CISIN_1g007464mg</name>
</gene>
<dbReference type="InterPro" id="IPR004993">
    <property type="entry name" value="GH3"/>
</dbReference>
<feature type="domain" description="GH3 C-terminal" evidence="4">
    <location>
        <begin position="451"/>
        <end position="563"/>
    </location>
</feature>
<reference evidence="5 6" key="1">
    <citation type="submission" date="2014-04" db="EMBL/GenBank/DDBJ databases">
        <authorList>
            <consortium name="International Citrus Genome Consortium"/>
            <person name="Gmitter F."/>
            <person name="Chen C."/>
            <person name="Farmerie W."/>
            <person name="Harkins T."/>
            <person name="Desany B."/>
            <person name="Mohiuddin M."/>
            <person name="Kodira C."/>
            <person name="Borodovsky M."/>
            <person name="Lomsadze A."/>
            <person name="Burns P."/>
            <person name="Jenkins J."/>
            <person name="Prochnik S."/>
            <person name="Shu S."/>
            <person name="Chapman J."/>
            <person name="Pitluck S."/>
            <person name="Schmutz J."/>
            <person name="Rokhsar D."/>
        </authorList>
    </citation>
    <scope>NUCLEOTIDE SEQUENCE</scope>
</reference>
<protein>
    <recommendedName>
        <fullName evidence="7">Jasmonic acid-amido synthetase JAR1-like</fullName>
    </recommendedName>
</protein>
<evidence type="ECO:0000259" key="3">
    <source>
        <dbReference type="Pfam" id="PF23571"/>
    </source>
</evidence>
<dbReference type="InterPro" id="IPR055377">
    <property type="entry name" value="GH3_M"/>
</dbReference>
<dbReference type="Pfam" id="PF03321">
    <property type="entry name" value="GH3"/>
    <property type="match status" value="1"/>
</dbReference>
<proteinExistence type="inferred from homology"/>
<dbReference type="eggNOG" id="ENOG502QTQD">
    <property type="taxonomic scope" value="Eukaryota"/>
</dbReference>
<sequence>MRLTLGSLKMLEKMETVDVDELIEEFETITKDAERIQRETLRKILEENASAEYLQNLGLNGRTDPESFKSCVPLVTHEDLQPYIQRIIDGDISPILTGKPITTISRSSGTTQGKPKFLPFNDELMETTLQIFRTSYAFRNREFPIGKGKALQFIYGSKQSKTKGGLNAGTATTNVYRSSTFKAEMKAMQSQCCSPDEVIFGPDFHQSLYCHLLCGLIFREEIQLVFSTFAHSLVHAFRTFELVWEELCDDIREGVLSSRITVPSIRAAMSKILKPNPELADLIHKKCSGLSNWYGLIPELFPNAKYLSGIMTGSMEHYLKKLRHYAGDLPLMSADYGSSEGWIGANVNPSLPPELATFAVLPNIGYFEFIPQRLGNLESQVLCIEPKPVGLTEVKVGEEYEIIVTNVAGLYRYRLGDVVKVMGFHNSTPELKFICRRNLLLTINIDKNTEKDLQLSVDEAAQLLAEEKQEVVDFTSHVDLSTDPGHYVIFWEVSGEVNDEVLKECCNCLDRSFVDAGYVSARKVNAIGPLELRVVLKGTFQQILDHYLGLGAALSQFKTPRCVGPTNKTVLQILCNNIGKSYFSTAYG</sequence>
<dbReference type="GO" id="GO:0016874">
    <property type="term" value="F:ligase activity"/>
    <property type="evidence" value="ECO:0007669"/>
    <property type="project" value="UniProtKB-KW"/>
</dbReference>